<evidence type="ECO:0000313" key="1">
    <source>
        <dbReference type="EMBL" id="MBM7702100.1"/>
    </source>
</evidence>
<sequence length="110" mass="13109">MERVESTGFWTFFCNPKKWAINDFLASNKVENTFSITSWQKGWFQKGQLGVIRVGYNYRNKEQISGKQKLKRKIYAVVEVIDESIYSSDSDEHFYEESNQENYRIPVRHI</sequence>
<accession>A0ABS2QRL1</accession>
<protein>
    <submittedName>
        <fullName evidence="1">Coenzyme F420-reducing hydrogenase delta subunit</fullName>
    </submittedName>
</protein>
<name>A0ABS2QRL1_9BACI</name>
<gene>
    <name evidence="1" type="ORF">JOC83_000926</name>
</gene>
<keyword evidence="2" id="KW-1185">Reference proteome</keyword>
<organism evidence="1 2">
    <name type="scientific">Priestia iocasae</name>
    <dbReference type="NCBI Taxonomy" id="2291674"/>
    <lineage>
        <taxon>Bacteria</taxon>
        <taxon>Bacillati</taxon>
        <taxon>Bacillota</taxon>
        <taxon>Bacilli</taxon>
        <taxon>Bacillales</taxon>
        <taxon>Bacillaceae</taxon>
        <taxon>Priestia</taxon>
    </lineage>
</organism>
<reference evidence="1 2" key="1">
    <citation type="submission" date="2021-01" db="EMBL/GenBank/DDBJ databases">
        <title>Genomic Encyclopedia of Type Strains, Phase IV (KMG-IV): sequencing the most valuable type-strain genomes for metagenomic binning, comparative biology and taxonomic classification.</title>
        <authorList>
            <person name="Goeker M."/>
        </authorList>
    </citation>
    <scope>NUCLEOTIDE SEQUENCE [LARGE SCALE GENOMIC DNA]</scope>
    <source>
        <strain evidence="1 2">DSM 104297</strain>
    </source>
</reference>
<evidence type="ECO:0000313" key="2">
    <source>
        <dbReference type="Proteomes" id="UP000809829"/>
    </source>
</evidence>
<dbReference type="Proteomes" id="UP000809829">
    <property type="component" value="Unassembled WGS sequence"/>
</dbReference>
<dbReference type="RefSeq" id="WP_239583301.1">
    <property type="nucleotide sequence ID" value="NZ_JAFBFC010000001.1"/>
</dbReference>
<comment type="caution">
    <text evidence="1">The sequence shown here is derived from an EMBL/GenBank/DDBJ whole genome shotgun (WGS) entry which is preliminary data.</text>
</comment>
<dbReference type="EMBL" id="JAFBFC010000001">
    <property type="protein sequence ID" value="MBM7702100.1"/>
    <property type="molecule type" value="Genomic_DNA"/>
</dbReference>
<proteinExistence type="predicted"/>